<proteinExistence type="predicted"/>
<accession>A0A267AAY5</accession>
<name>A0A267AAY5_PSEFR</name>
<dbReference type="AlphaFoldDB" id="A0A267AAY5"/>
<reference evidence="2 3" key="1">
    <citation type="submission" date="2017-08" db="EMBL/GenBank/DDBJ databases">
        <title>Genomic and metabolic characterisation of spoilage-associated Pseudomonas species.</title>
        <authorList>
            <person name="Stanborough T."/>
            <person name="Fegan N."/>
            <person name="Powell S.M."/>
            <person name="Singh T."/>
            <person name="Tamplin M.L."/>
            <person name="Chandry P.S."/>
        </authorList>
    </citation>
    <scope>NUCLEOTIDE SEQUENCE [LARGE SCALE GENOMIC DNA]</scope>
    <source>
        <strain evidence="2 3">F1801</strain>
    </source>
</reference>
<feature type="transmembrane region" description="Helical" evidence="1">
    <location>
        <begin position="20"/>
        <end position="50"/>
    </location>
</feature>
<feature type="transmembrane region" description="Helical" evidence="1">
    <location>
        <begin position="70"/>
        <end position="90"/>
    </location>
</feature>
<comment type="caution">
    <text evidence="2">The sequence shown here is derived from an EMBL/GenBank/DDBJ whole genome shotgun (WGS) entry which is preliminary data.</text>
</comment>
<protein>
    <submittedName>
        <fullName evidence="2">Uncharacterized protein</fullName>
    </submittedName>
</protein>
<evidence type="ECO:0000313" key="2">
    <source>
        <dbReference type="EMBL" id="PAA08977.1"/>
    </source>
</evidence>
<keyword evidence="1" id="KW-1133">Transmembrane helix</keyword>
<dbReference type="Proteomes" id="UP000215861">
    <property type="component" value="Unassembled WGS sequence"/>
</dbReference>
<sequence>MLAEEDMKRCRRGLKYYFSILYVVIWQLLRVGAAGLLLMYYVPALFIMFSAQYVSYEDAERYENYQPSNSYVACGMISGIVIELTGKYIVFWPEYEGKNSWDKDFILN</sequence>
<dbReference type="EMBL" id="NQKQ01000018">
    <property type="protein sequence ID" value="PAA08977.1"/>
    <property type="molecule type" value="Genomic_DNA"/>
</dbReference>
<evidence type="ECO:0000256" key="1">
    <source>
        <dbReference type="SAM" id="Phobius"/>
    </source>
</evidence>
<gene>
    <name evidence="2" type="ORF">CJU81_15870</name>
</gene>
<keyword evidence="1" id="KW-0812">Transmembrane</keyword>
<organism evidence="2 3">
    <name type="scientific">Pseudomonas fragi</name>
    <dbReference type="NCBI Taxonomy" id="296"/>
    <lineage>
        <taxon>Bacteria</taxon>
        <taxon>Pseudomonadati</taxon>
        <taxon>Pseudomonadota</taxon>
        <taxon>Gammaproteobacteria</taxon>
        <taxon>Pseudomonadales</taxon>
        <taxon>Pseudomonadaceae</taxon>
        <taxon>Pseudomonas</taxon>
    </lineage>
</organism>
<keyword evidence="1" id="KW-0472">Membrane</keyword>
<evidence type="ECO:0000313" key="3">
    <source>
        <dbReference type="Proteomes" id="UP000215861"/>
    </source>
</evidence>